<reference evidence="5" key="1">
    <citation type="submission" date="2016-10" db="EMBL/GenBank/DDBJ databases">
        <authorList>
            <person name="Benchimol M."/>
            <person name="Almeida L.G."/>
            <person name="Vasconcelos A.T."/>
            <person name="Perreira-Neves A."/>
            <person name="Rosa I.A."/>
            <person name="Tasca T."/>
            <person name="Bogo M.R."/>
            <person name="de Souza W."/>
        </authorList>
    </citation>
    <scope>NUCLEOTIDE SEQUENCE [LARGE SCALE GENOMIC DNA]</scope>
    <source>
        <strain evidence="5">K</strain>
    </source>
</reference>
<dbReference type="SUPFAM" id="SSF48403">
    <property type="entry name" value="Ankyrin repeat"/>
    <property type="match status" value="1"/>
</dbReference>
<dbReference type="PRINTS" id="PR01415">
    <property type="entry name" value="ANKYRIN"/>
</dbReference>
<feature type="compositionally biased region" description="Low complexity" evidence="4">
    <location>
        <begin position="146"/>
        <end position="155"/>
    </location>
</feature>
<keyword evidence="1" id="KW-0677">Repeat</keyword>
<sequence length="155" mass="17179">MLKYGADPKIADLSGRTPLHWASYYGHDKIAHVLIPKSNIRVQDDEGVTPLHLASYSGNLEIAQTLIENGADISALDMHLRTPLHYAARNGNRSLIDYLLQNKANPDAVDDAGDTPPNLLEGPQANENQEAMQRHSDQNRQKLKSKNQSNSSMRV</sequence>
<dbReference type="GeneID" id="94839025"/>
<dbReference type="InterPro" id="IPR002110">
    <property type="entry name" value="Ankyrin_rpt"/>
</dbReference>
<evidence type="ECO:0000256" key="1">
    <source>
        <dbReference type="ARBA" id="ARBA00022737"/>
    </source>
</evidence>
<dbReference type="Pfam" id="PF00023">
    <property type="entry name" value="Ank"/>
    <property type="match status" value="1"/>
</dbReference>
<gene>
    <name evidence="5" type="ORF">TRFO_25390</name>
</gene>
<feature type="repeat" description="ANK" evidence="3">
    <location>
        <begin position="79"/>
        <end position="111"/>
    </location>
</feature>
<dbReference type="EMBL" id="MLAK01000722">
    <property type="protein sequence ID" value="OHT06572.1"/>
    <property type="molecule type" value="Genomic_DNA"/>
</dbReference>
<dbReference type="SMART" id="SM00248">
    <property type="entry name" value="ANK"/>
    <property type="match status" value="3"/>
</dbReference>
<dbReference type="Proteomes" id="UP000179807">
    <property type="component" value="Unassembled WGS sequence"/>
</dbReference>
<dbReference type="Pfam" id="PF12796">
    <property type="entry name" value="Ank_2"/>
    <property type="match status" value="1"/>
</dbReference>
<dbReference type="VEuPathDB" id="TrichDB:TRFO_25390"/>
<protein>
    <submittedName>
        <fullName evidence="5">Uncharacterized protein</fullName>
    </submittedName>
</protein>
<name>A0A1J4KA50_9EUKA</name>
<dbReference type="Gene3D" id="1.25.40.20">
    <property type="entry name" value="Ankyrin repeat-containing domain"/>
    <property type="match status" value="1"/>
</dbReference>
<dbReference type="AlphaFoldDB" id="A0A1J4KA50"/>
<evidence type="ECO:0000256" key="4">
    <source>
        <dbReference type="SAM" id="MobiDB-lite"/>
    </source>
</evidence>
<evidence type="ECO:0000256" key="2">
    <source>
        <dbReference type="ARBA" id="ARBA00023043"/>
    </source>
</evidence>
<dbReference type="PROSITE" id="PS50088">
    <property type="entry name" value="ANK_REPEAT"/>
    <property type="match status" value="3"/>
</dbReference>
<keyword evidence="6" id="KW-1185">Reference proteome</keyword>
<dbReference type="RefSeq" id="XP_068359708.1">
    <property type="nucleotide sequence ID" value="XM_068504321.1"/>
</dbReference>
<comment type="caution">
    <text evidence="5">The sequence shown here is derived from an EMBL/GenBank/DDBJ whole genome shotgun (WGS) entry which is preliminary data.</text>
</comment>
<dbReference type="PANTHER" id="PTHR24171">
    <property type="entry name" value="ANKYRIN REPEAT DOMAIN-CONTAINING PROTEIN 39-RELATED"/>
    <property type="match status" value="1"/>
</dbReference>
<keyword evidence="2 3" id="KW-0040">ANK repeat</keyword>
<dbReference type="PROSITE" id="PS50297">
    <property type="entry name" value="ANK_REP_REGION"/>
    <property type="match status" value="3"/>
</dbReference>
<organism evidence="5 6">
    <name type="scientific">Tritrichomonas foetus</name>
    <dbReference type="NCBI Taxonomy" id="1144522"/>
    <lineage>
        <taxon>Eukaryota</taxon>
        <taxon>Metamonada</taxon>
        <taxon>Parabasalia</taxon>
        <taxon>Tritrichomonadida</taxon>
        <taxon>Tritrichomonadidae</taxon>
        <taxon>Tritrichomonas</taxon>
    </lineage>
</organism>
<feature type="region of interest" description="Disordered" evidence="4">
    <location>
        <begin position="107"/>
        <end position="155"/>
    </location>
</feature>
<evidence type="ECO:0000256" key="3">
    <source>
        <dbReference type="PROSITE-ProRule" id="PRU00023"/>
    </source>
</evidence>
<evidence type="ECO:0000313" key="6">
    <source>
        <dbReference type="Proteomes" id="UP000179807"/>
    </source>
</evidence>
<dbReference type="PANTHER" id="PTHR24171:SF9">
    <property type="entry name" value="ANKYRIN REPEAT DOMAIN-CONTAINING PROTEIN 39"/>
    <property type="match status" value="1"/>
</dbReference>
<feature type="repeat" description="ANK" evidence="3">
    <location>
        <begin position="14"/>
        <end position="35"/>
    </location>
</feature>
<evidence type="ECO:0000313" key="5">
    <source>
        <dbReference type="EMBL" id="OHT06572.1"/>
    </source>
</evidence>
<proteinExistence type="predicted"/>
<feature type="repeat" description="ANK" evidence="3">
    <location>
        <begin position="46"/>
        <end position="78"/>
    </location>
</feature>
<dbReference type="InterPro" id="IPR036770">
    <property type="entry name" value="Ankyrin_rpt-contain_sf"/>
</dbReference>
<dbReference type="OrthoDB" id="20872at2759"/>
<accession>A0A1J4KA50</accession>